<keyword evidence="1" id="KW-0472">Membrane</keyword>
<protein>
    <submittedName>
        <fullName evidence="2">Uncharacterized protein</fullName>
    </submittedName>
</protein>
<dbReference type="EMBL" id="QWLV01000002">
    <property type="protein sequence ID" value="RHW18301.1"/>
    <property type="molecule type" value="Genomic_DNA"/>
</dbReference>
<evidence type="ECO:0000256" key="1">
    <source>
        <dbReference type="SAM" id="Phobius"/>
    </source>
</evidence>
<name>A0A396RX63_9SPHN</name>
<gene>
    <name evidence="2" type="ORF">D1610_07480</name>
</gene>
<proteinExistence type="predicted"/>
<reference evidence="2 3" key="1">
    <citation type="submission" date="2018-08" db="EMBL/GenBank/DDBJ databases">
        <title>The multiple taxonomic identification of Sphingomonas gilva.</title>
        <authorList>
            <person name="Zhu D."/>
            <person name="Zheng S."/>
        </authorList>
    </citation>
    <scope>NUCLEOTIDE SEQUENCE [LARGE SCALE GENOMIC DNA]</scope>
    <source>
        <strain evidence="2 3">ZDH117</strain>
    </source>
</reference>
<evidence type="ECO:0000313" key="3">
    <source>
        <dbReference type="Proteomes" id="UP000266693"/>
    </source>
</evidence>
<keyword evidence="3" id="KW-1185">Reference proteome</keyword>
<comment type="caution">
    <text evidence="2">The sequence shown here is derived from an EMBL/GenBank/DDBJ whole genome shotgun (WGS) entry which is preliminary data.</text>
</comment>
<organism evidence="2 3">
    <name type="scientific">Sphingomonas gilva</name>
    <dbReference type="NCBI Taxonomy" id="2305907"/>
    <lineage>
        <taxon>Bacteria</taxon>
        <taxon>Pseudomonadati</taxon>
        <taxon>Pseudomonadota</taxon>
        <taxon>Alphaproteobacteria</taxon>
        <taxon>Sphingomonadales</taxon>
        <taxon>Sphingomonadaceae</taxon>
        <taxon>Sphingomonas</taxon>
    </lineage>
</organism>
<keyword evidence="1" id="KW-0812">Transmembrane</keyword>
<evidence type="ECO:0000313" key="2">
    <source>
        <dbReference type="EMBL" id="RHW18301.1"/>
    </source>
</evidence>
<keyword evidence="1" id="KW-1133">Transmembrane helix</keyword>
<feature type="transmembrane region" description="Helical" evidence="1">
    <location>
        <begin position="33"/>
        <end position="55"/>
    </location>
</feature>
<dbReference type="Proteomes" id="UP000266693">
    <property type="component" value="Unassembled WGS sequence"/>
</dbReference>
<dbReference type="AlphaFoldDB" id="A0A396RX63"/>
<accession>A0A396RX63</accession>
<sequence length="160" mass="16241">MVNTGVTMALFRREAMAERGQALEGAVSLAVPLSWQLVGGLLFLAVAGAMLFLLLAQTDRVLALETLAGDDGRAVAILPEADAASLRPGACGVLALAGGEVAVPACAGGRIGPAPYVLTSGNVVTGHAVTLRLDRPVPASARGVARFAVGRESLWASLAR</sequence>